<dbReference type="InterPro" id="IPR019554">
    <property type="entry name" value="Soluble_ligand-bd"/>
</dbReference>
<dbReference type="Proteomes" id="UP001302477">
    <property type="component" value="Chromosome"/>
</dbReference>
<keyword evidence="1 2" id="KW-0732">Signal</keyword>
<gene>
    <name evidence="5" type="ORF">R5R33_14015</name>
</gene>
<accession>A0AAU0MXS2</accession>
<dbReference type="KEGG" id="mpaf:R5R33_14015"/>
<dbReference type="GO" id="GO:0015159">
    <property type="term" value="F:polysaccharide transmembrane transporter activity"/>
    <property type="evidence" value="ECO:0007669"/>
    <property type="project" value="InterPro"/>
</dbReference>
<organism evidence="5 6">
    <name type="scientific">Microbulbifer pacificus</name>
    <dbReference type="NCBI Taxonomy" id="407164"/>
    <lineage>
        <taxon>Bacteria</taxon>
        <taxon>Pseudomonadati</taxon>
        <taxon>Pseudomonadota</taxon>
        <taxon>Gammaproteobacteria</taxon>
        <taxon>Cellvibrionales</taxon>
        <taxon>Microbulbiferaceae</taxon>
        <taxon>Microbulbifer</taxon>
    </lineage>
</organism>
<name>A0AAU0MXS2_9GAMM</name>
<dbReference type="AlphaFoldDB" id="A0AAU0MXS2"/>
<dbReference type="Pfam" id="PF02563">
    <property type="entry name" value="Poly_export"/>
    <property type="match status" value="1"/>
</dbReference>
<protein>
    <submittedName>
        <fullName evidence="5">Polysaccharide biosynthesis/export family protein</fullName>
    </submittedName>
</protein>
<dbReference type="Gene3D" id="3.30.1950.10">
    <property type="entry name" value="wza like domain"/>
    <property type="match status" value="1"/>
</dbReference>
<dbReference type="Pfam" id="PF10531">
    <property type="entry name" value="SLBB"/>
    <property type="match status" value="1"/>
</dbReference>
<evidence type="ECO:0000259" key="3">
    <source>
        <dbReference type="Pfam" id="PF02563"/>
    </source>
</evidence>
<feature type="domain" description="Soluble ligand binding" evidence="4">
    <location>
        <begin position="113"/>
        <end position="160"/>
    </location>
</feature>
<feature type="domain" description="Polysaccharide export protein N-terminal" evidence="3">
    <location>
        <begin position="35"/>
        <end position="107"/>
    </location>
</feature>
<reference evidence="5 6" key="1">
    <citation type="submission" date="2023-10" db="EMBL/GenBank/DDBJ databases">
        <title>Description of Microbulbifer bruguierae sp. nov., isolated from the sediments of mangrove plant Bruguiera sexangula and comparative genomic analyses of the genus Microbulbifer.</title>
        <authorList>
            <person name="Long M."/>
        </authorList>
    </citation>
    <scope>NUCLEOTIDE SEQUENCE [LARGE SCALE GENOMIC DNA]</scope>
    <source>
        <strain evidence="5 6">SPO729</strain>
    </source>
</reference>
<dbReference type="Gene3D" id="3.10.560.10">
    <property type="entry name" value="Outer membrane lipoprotein wza domain like"/>
    <property type="match status" value="1"/>
</dbReference>
<evidence type="ECO:0000256" key="2">
    <source>
        <dbReference type="SAM" id="SignalP"/>
    </source>
</evidence>
<feature type="signal peptide" evidence="2">
    <location>
        <begin position="1"/>
        <end position="29"/>
    </location>
</feature>
<dbReference type="PANTHER" id="PTHR33619:SF3">
    <property type="entry name" value="POLYSACCHARIDE EXPORT PROTEIN GFCE-RELATED"/>
    <property type="match status" value="1"/>
</dbReference>
<dbReference type="InterPro" id="IPR049712">
    <property type="entry name" value="Poly_export"/>
</dbReference>
<evidence type="ECO:0000313" key="5">
    <source>
        <dbReference type="EMBL" id="WOX04847.1"/>
    </source>
</evidence>
<dbReference type="RefSeq" id="WP_318953323.1">
    <property type="nucleotide sequence ID" value="NZ_CP137555.1"/>
</dbReference>
<evidence type="ECO:0000256" key="1">
    <source>
        <dbReference type="ARBA" id="ARBA00022729"/>
    </source>
</evidence>
<dbReference type="InterPro" id="IPR003715">
    <property type="entry name" value="Poly_export_N"/>
</dbReference>
<evidence type="ECO:0000313" key="6">
    <source>
        <dbReference type="Proteomes" id="UP001302477"/>
    </source>
</evidence>
<keyword evidence="6" id="KW-1185">Reference proteome</keyword>
<sequence length="186" mass="20258">MSVFSSLMQRVYRAAFVLSILIFASAVQADELTRGDYQLGSGDKILISVYGEEDLTIETILSDSGVINYPFLGELKVAGLTLSGLENLIVGGLKGDYLVNPNVHVSMLEYRPFFINGEVVRPGGYPFQPGLSISKAAALAQGFTERASESKIYIVRGDDPTQARVKAELNTKLRPGDIVTVEQSFF</sequence>
<dbReference type="PANTHER" id="PTHR33619">
    <property type="entry name" value="POLYSACCHARIDE EXPORT PROTEIN GFCE-RELATED"/>
    <property type="match status" value="1"/>
</dbReference>
<evidence type="ECO:0000259" key="4">
    <source>
        <dbReference type="Pfam" id="PF10531"/>
    </source>
</evidence>
<proteinExistence type="predicted"/>
<feature type="chain" id="PRO_5043614079" evidence="2">
    <location>
        <begin position="30"/>
        <end position="186"/>
    </location>
</feature>
<dbReference type="EMBL" id="CP137555">
    <property type="protein sequence ID" value="WOX04847.1"/>
    <property type="molecule type" value="Genomic_DNA"/>
</dbReference>